<feature type="domain" description="FDX-ACB" evidence="18">
    <location>
        <begin position="713"/>
        <end position="804"/>
    </location>
</feature>
<dbReference type="Gene3D" id="3.50.40.10">
    <property type="entry name" value="Phenylalanyl-trna Synthetase, Chain B, domain 3"/>
    <property type="match status" value="1"/>
</dbReference>
<proteinExistence type="inferred from homology"/>
<feature type="domain" description="TRNA-binding" evidence="17">
    <location>
        <begin position="39"/>
        <end position="148"/>
    </location>
</feature>
<dbReference type="PROSITE" id="PS51447">
    <property type="entry name" value="FDX_ACB"/>
    <property type="match status" value="1"/>
</dbReference>
<dbReference type="InterPro" id="IPR033714">
    <property type="entry name" value="tRNA_bind_bactPheRS"/>
</dbReference>
<name>F3YW56_DESAF</name>
<evidence type="ECO:0000256" key="13">
    <source>
        <dbReference type="ARBA" id="ARBA00023146"/>
    </source>
</evidence>
<dbReference type="RefSeq" id="WP_014258988.1">
    <property type="nucleotide sequence ID" value="NC_016629.1"/>
</dbReference>
<dbReference type="Gene3D" id="2.40.50.140">
    <property type="entry name" value="Nucleic acid-binding proteins"/>
    <property type="match status" value="1"/>
</dbReference>
<dbReference type="NCBIfam" id="NF045760">
    <property type="entry name" value="YtpR"/>
    <property type="match status" value="1"/>
</dbReference>
<evidence type="ECO:0000313" key="21">
    <source>
        <dbReference type="Proteomes" id="UP000007844"/>
    </source>
</evidence>
<organism evidence="20 21">
    <name type="scientific">Desulfocurvibacter africanus subsp. africanus str. Walvis Bay</name>
    <dbReference type="NCBI Taxonomy" id="690850"/>
    <lineage>
        <taxon>Bacteria</taxon>
        <taxon>Pseudomonadati</taxon>
        <taxon>Thermodesulfobacteriota</taxon>
        <taxon>Desulfovibrionia</taxon>
        <taxon>Desulfovibrionales</taxon>
        <taxon>Desulfovibrionaceae</taxon>
        <taxon>Desulfocurvibacter</taxon>
    </lineage>
</organism>
<dbReference type="PROSITE" id="PS50886">
    <property type="entry name" value="TRBD"/>
    <property type="match status" value="1"/>
</dbReference>
<dbReference type="SUPFAM" id="SSF55681">
    <property type="entry name" value="Class II aaRS and biotin synthetases"/>
    <property type="match status" value="1"/>
</dbReference>
<evidence type="ECO:0000256" key="5">
    <source>
        <dbReference type="ARBA" id="ARBA00022555"/>
    </source>
</evidence>
<evidence type="ECO:0000256" key="3">
    <source>
        <dbReference type="ARBA" id="ARBA00011209"/>
    </source>
</evidence>
<dbReference type="InterPro" id="IPR036690">
    <property type="entry name" value="Fdx_antiC-bd_sf"/>
</dbReference>
<dbReference type="InterPro" id="IPR002547">
    <property type="entry name" value="tRNA-bd_dom"/>
</dbReference>
<dbReference type="GO" id="GO:0000287">
    <property type="term" value="F:magnesium ion binding"/>
    <property type="evidence" value="ECO:0007669"/>
    <property type="project" value="UniProtKB-UniRule"/>
</dbReference>
<keyword evidence="6 15" id="KW-0436">Ligase</keyword>
<evidence type="ECO:0000256" key="1">
    <source>
        <dbReference type="ARBA" id="ARBA00004496"/>
    </source>
</evidence>
<keyword evidence="11 16" id="KW-0694">RNA-binding</keyword>
<keyword evidence="10 15" id="KW-0460">Magnesium</keyword>
<dbReference type="EC" id="6.1.1.20" evidence="15"/>
<dbReference type="PANTHER" id="PTHR10947">
    <property type="entry name" value="PHENYLALANYL-TRNA SYNTHETASE BETA CHAIN AND LEUCINE-RICH REPEAT-CONTAINING PROTEIN 47"/>
    <property type="match status" value="1"/>
</dbReference>
<dbReference type="InterPro" id="IPR045060">
    <property type="entry name" value="Phe-tRNA-ligase_IIc_bsu"/>
</dbReference>
<keyword evidence="13 15" id="KW-0030">Aminoacyl-tRNA synthetase</keyword>
<dbReference type="InterPro" id="IPR005147">
    <property type="entry name" value="tRNA_synthase_B5-dom"/>
</dbReference>
<dbReference type="SMART" id="SM00896">
    <property type="entry name" value="FDX-ACB"/>
    <property type="match status" value="1"/>
</dbReference>
<gene>
    <name evidence="15" type="primary">pheT</name>
    <name evidence="20" type="ORF">Desaf_0808</name>
</gene>
<dbReference type="InterPro" id="IPR005121">
    <property type="entry name" value="Fdx_antiC-bd"/>
</dbReference>
<dbReference type="KEGG" id="daf:Desaf_0808"/>
<evidence type="ECO:0000259" key="19">
    <source>
        <dbReference type="PROSITE" id="PS51483"/>
    </source>
</evidence>
<dbReference type="InterPro" id="IPR045864">
    <property type="entry name" value="aa-tRNA-synth_II/BPL/LPL"/>
</dbReference>
<dbReference type="InterPro" id="IPR041616">
    <property type="entry name" value="PheRS_beta_core"/>
</dbReference>
<dbReference type="SUPFAM" id="SSF56037">
    <property type="entry name" value="PheT/TilS domain"/>
    <property type="match status" value="1"/>
</dbReference>
<reference evidence="20 21" key="1">
    <citation type="journal article" date="2011" name="J. Bacteriol.">
        <title>Genome sequence of the mercury-methylating and pleomorphic Desulfovibrio africanus Strain Walvis Bay.</title>
        <authorList>
            <person name="Brown S.D."/>
            <person name="Wall J.D."/>
            <person name="Kucken A.M."/>
            <person name="Gilmour C.C."/>
            <person name="Podar M."/>
            <person name="Brandt C.C."/>
            <person name="Teshima H."/>
            <person name="Detter J.C."/>
            <person name="Han C.S."/>
            <person name="Land M.L."/>
            <person name="Lucas S."/>
            <person name="Han J."/>
            <person name="Pennacchio L."/>
            <person name="Nolan M."/>
            <person name="Pitluck S."/>
            <person name="Woyke T."/>
            <person name="Goodwin L."/>
            <person name="Palumbo A.V."/>
            <person name="Elias D.A."/>
        </authorList>
    </citation>
    <scope>NUCLEOTIDE SEQUENCE [LARGE SCALE GENOMIC DNA]</scope>
    <source>
        <strain evidence="20 21">Walvis Bay</strain>
    </source>
</reference>
<dbReference type="GO" id="GO:0005524">
    <property type="term" value="F:ATP binding"/>
    <property type="evidence" value="ECO:0007669"/>
    <property type="project" value="UniProtKB-UniRule"/>
</dbReference>
<dbReference type="InterPro" id="IPR009061">
    <property type="entry name" value="DNA-bd_dom_put_sf"/>
</dbReference>
<dbReference type="Pfam" id="PF17759">
    <property type="entry name" value="tRNA_synthFbeta"/>
    <property type="match status" value="1"/>
</dbReference>
<dbReference type="GO" id="GO:0006432">
    <property type="term" value="P:phenylalanyl-tRNA aminoacylation"/>
    <property type="evidence" value="ECO:0007669"/>
    <property type="project" value="UniProtKB-UniRule"/>
</dbReference>
<dbReference type="CDD" id="cd00769">
    <property type="entry name" value="PheRS_beta_core"/>
    <property type="match status" value="1"/>
</dbReference>
<keyword evidence="12 15" id="KW-0648">Protein biosynthesis</keyword>
<accession>F3YW56</accession>
<dbReference type="HOGENOM" id="CLU_016891_0_0_7"/>
<evidence type="ECO:0000256" key="10">
    <source>
        <dbReference type="ARBA" id="ARBA00022842"/>
    </source>
</evidence>
<dbReference type="Gene3D" id="3.30.70.380">
    <property type="entry name" value="Ferrodoxin-fold anticodon-binding domain"/>
    <property type="match status" value="1"/>
</dbReference>
<dbReference type="InterPro" id="IPR005146">
    <property type="entry name" value="B3/B4_tRNA-bd"/>
</dbReference>
<comment type="subunit">
    <text evidence="3 15">Tetramer of two alpha and two beta subunits.</text>
</comment>
<dbReference type="Pfam" id="PF01588">
    <property type="entry name" value="tRNA_bind"/>
    <property type="match status" value="1"/>
</dbReference>
<dbReference type="SUPFAM" id="SSF54991">
    <property type="entry name" value="Anticodon-binding domain of PheRS"/>
    <property type="match status" value="1"/>
</dbReference>
<evidence type="ECO:0000256" key="14">
    <source>
        <dbReference type="ARBA" id="ARBA00049255"/>
    </source>
</evidence>
<dbReference type="SMART" id="SM00873">
    <property type="entry name" value="B3_4"/>
    <property type="match status" value="1"/>
</dbReference>
<dbReference type="SUPFAM" id="SSF46955">
    <property type="entry name" value="Putative DNA-binding domain"/>
    <property type="match status" value="1"/>
</dbReference>
<evidence type="ECO:0000256" key="7">
    <source>
        <dbReference type="ARBA" id="ARBA00022723"/>
    </source>
</evidence>
<dbReference type="InterPro" id="IPR020825">
    <property type="entry name" value="Phe-tRNA_synthase-like_B3/B4"/>
</dbReference>
<evidence type="ECO:0000256" key="12">
    <source>
        <dbReference type="ARBA" id="ARBA00022917"/>
    </source>
</evidence>
<comment type="subcellular location">
    <subcellularLocation>
        <location evidence="1 15">Cytoplasm</location>
    </subcellularLocation>
</comment>
<evidence type="ECO:0000259" key="17">
    <source>
        <dbReference type="PROSITE" id="PS50886"/>
    </source>
</evidence>
<feature type="binding site" evidence="15">
    <location>
        <position position="456"/>
    </location>
    <ligand>
        <name>Mg(2+)</name>
        <dbReference type="ChEBI" id="CHEBI:18420"/>
        <note>shared with alpha subunit</note>
    </ligand>
</feature>
<dbReference type="Gene3D" id="3.30.56.10">
    <property type="match status" value="2"/>
</dbReference>
<keyword evidence="7 15" id="KW-0479">Metal-binding</keyword>
<dbReference type="InterPro" id="IPR012340">
    <property type="entry name" value="NA-bd_OB-fold"/>
</dbReference>
<dbReference type="GO" id="GO:0000049">
    <property type="term" value="F:tRNA binding"/>
    <property type="evidence" value="ECO:0007669"/>
    <property type="project" value="UniProtKB-UniRule"/>
</dbReference>
<dbReference type="PANTHER" id="PTHR10947:SF0">
    <property type="entry name" value="PHENYLALANINE--TRNA LIGASE BETA SUBUNIT"/>
    <property type="match status" value="1"/>
</dbReference>
<evidence type="ECO:0000256" key="2">
    <source>
        <dbReference type="ARBA" id="ARBA00008653"/>
    </source>
</evidence>
<dbReference type="HAMAP" id="MF_00283">
    <property type="entry name" value="Phe_tRNA_synth_beta1"/>
    <property type="match status" value="1"/>
</dbReference>
<comment type="catalytic activity">
    <reaction evidence="14 15">
        <text>tRNA(Phe) + L-phenylalanine + ATP = L-phenylalanyl-tRNA(Phe) + AMP + diphosphate + H(+)</text>
        <dbReference type="Rhea" id="RHEA:19413"/>
        <dbReference type="Rhea" id="RHEA-COMP:9668"/>
        <dbReference type="Rhea" id="RHEA-COMP:9699"/>
        <dbReference type="ChEBI" id="CHEBI:15378"/>
        <dbReference type="ChEBI" id="CHEBI:30616"/>
        <dbReference type="ChEBI" id="CHEBI:33019"/>
        <dbReference type="ChEBI" id="CHEBI:58095"/>
        <dbReference type="ChEBI" id="CHEBI:78442"/>
        <dbReference type="ChEBI" id="CHEBI:78531"/>
        <dbReference type="ChEBI" id="CHEBI:456215"/>
        <dbReference type="EC" id="6.1.1.20"/>
    </reaction>
</comment>
<keyword evidence="8 15" id="KW-0547">Nucleotide-binding</keyword>
<evidence type="ECO:0000256" key="16">
    <source>
        <dbReference type="PROSITE-ProRule" id="PRU00209"/>
    </source>
</evidence>
<dbReference type="Pfam" id="PF03147">
    <property type="entry name" value="FDX-ACB"/>
    <property type="match status" value="1"/>
</dbReference>
<keyword evidence="9 15" id="KW-0067">ATP-binding</keyword>
<evidence type="ECO:0000259" key="18">
    <source>
        <dbReference type="PROSITE" id="PS51447"/>
    </source>
</evidence>
<protein>
    <recommendedName>
        <fullName evidence="15">Phenylalanine--tRNA ligase beta subunit</fullName>
        <ecNumber evidence="15">6.1.1.20</ecNumber>
    </recommendedName>
    <alternativeName>
        <fullName evidence="15">Phenylalanyl-tRNA synthetase beta subunit</fullName>
        <shortName evidence="15">PheRS</shortName>
    </alternativeName>
</protein>
<evidence type="ECO:0000256" key="11">
    <source>
        <dbReference type="ARBA" id="ARBA00022884"/>
    </source>
</evidence>
<dbReference type="NCBIfam" id="TIGR00472">
    <property type="entry name" value="pheT_bact"/>
    <property type="match status" value="1"/>
</dbReference>
<dbReference type="InterPro" id="IPR004532">
    <property type="entry name" value="Phe-tRNA-ligase_IIc_bsu_bact"/>
</dbReference>
<keyword evidence="21" id="KW-1185">Reference proteome</keyword>
<dbReference type="GO" id="GO:0009328">
    <property type="term" value="C:phenylalanine-tRNA ligase complex"/>
    <property type="evidence" value="ECO:0007669"/>
    <property type="project" value="TreeGrafter"/>
</dbReference>
<comment type="similarity">
    <text evidence="2 15">Belongs to the phenylalanyl-tRNA synthetase beta subunit family. Type 1 subfamily.</text>
</comment>
<evidence type="ECO:0000313" key="20">
    <source>
        <dbReference type="EMBL" id="EGJ49159.1"/>
    </source>
</evidence>
<dbReference type="Gene3D" id="3.30.930.10">
    <property type="entry name" value="Bira Bifunctional Protein, Domain 2"/>
    <property type="match status" value="1"/>
</dbReference>
<dbReference type="FunFam" id="2.40.50.140:FF:000045">
    <property type="entry name" value="Phenylalanine--tRNA ligase beta subunit"/>
    <property type="match status" value="1"/>
</dbReference>
<dbReference type="PROSITE" id="PS51483">
    <property type="entry name" value="B5"/>
    <property type="match status" value="1"/>
</dbReference>
<dbReference type="EMBL" id="CP003221">
    <property type="protein sequence ID" value="EGJ49159.1"/>
    <property type="molecule type" value="Genomic_DNA"/>
</dbReference>
<dbReference type="eggNOG" id="COG0072">
    <property type="taxonomic scope" value="Bacteria"/>
</dbReference>
<evidence type="ECO:0000256" key="9">
    <source>
        <dbReference type="ARBA" id="ARBA00022840"/>
    </source>
</evidence>
<dbReference type="GO" id="GO:0004826">
    <property type="term" value="F:phenylalanine-tRNA ligase activity"/>
    <property type="evidence" value="ECO:0007669"/>
    <property type="project" value="UniProtKB-UniRule"/>
</dbReference>
<keyword evidence="5 16" id="KW-0820">tRNA-binding</keyword>
<feature type="binding site" evidence="15">
    <location>
        <position position="462"/>
    </location>
    <ligand>
        <name>Mg(2+)</name>
        <dbReference type="ChEBI" id="CHEBI:18420"/>
        <note>shared with alpha subunit</note>
    </ligand>
</feature>
<evidence type="ECO:0000256" key="6">
    <source>
        <dbReference type="ARBA" id="ARBA00022598"/>
    </source>
</evidence>
<evidence type="ECO:0000256" key="15">
    <source>
        <dbReference type="HAMAP-Rule" id="MF_00283"/>
    </source>
</evidence>
<evidence type="ECO:0000256" key="8">
    <source>
        <dbReference type="ARBA" id="ARBA00022741"/>
    </source>
</evidence>
<sequence length="806" mass="88393">MLLSLDWLREFTPYEGTAQELADRLTMLGLEVDEVYDPFAEIRGVVVGHVLEREKHPEADKLSVCKVDVGGPELLTIVCGAPNVAAGQKVPVATVGTTLPGGLKIGKAKLRGVQSMGMICSERELALTEEHKGIMVLPDTSKPGVLFCESLELDSAVINVDLTPNRGDCLSILGLAREVAMAYGLPLKLPEVRLNEDMSERADSFWRIDIPEGELCPLYQARVIRGCTLGQSPDWLKYRLIAMGLRPINNVVDATNYVMLELGQPTHAFDEDLLKGGVIQVKRAVNGSTLTTLDGQQRKLTADDLLIWDAERPVALAGVMGGSETEIHAGSSNVLLEAAVFRPGTVRKTARRLSLPSEAAYRMERGLDQKLSPFACDRVSALIAELTGGRVLAGMAKAEPKPWQKRVHTFRLSRAADLLGVELSSEFCRKTLTGLGCAVEAKDAAWQVESPSHRSDLEREVDLIEEVGRVYGLDRIPAVLPHVKKSLSEAPAETLSVRTGEFAFLTRIKKWGQGVGLREAINYSFVGHKDLDLLGLPKQGRIDVANPLTEEQNVMRTTVAPGLLQNLRTNVGQGDEGLRLFEAARVFIHDEASETSARERLRLGVLLHGRRFPGFPWPRDAQFDYPDIKGLVEHLLAFLGLPAPEVALGQTHTWLEPCVAITVQGRDIGVMGKLKPAVAEDYKARHAVWMAELDLEAIWSLSADLVPCFHQLPKFPASWRDMTLVAPLGFPVSDIMAALRASGQKLLEDVELVDEYKPKDASERNLTFRLTYRAAERTLTDQDVDKAHAGVGKHVTSACPVKFQAA</sequence>
<dbReference type="AlphaFoldDB" id="F3YW56"/>
<feature type="domain" description="B5" evidence="19">
    <location>
        <begin position="403"/>
        <end position="478"/>
    </location>
</feature>
<dbReference type="SMART" id="SM00874">
    <property type="entry name" value="B5"/>
    <property type="match status" value="1"/>
</dbReference>
<dbReference type="Pfam" id="PF03483">
    <property type="entry name" value="B3_4"/>
    <property type="match status" value="1"/>
</dbReference>
<keyword evidence="4 15" id="KW-0963">Cytoplasm</keyword>
<dbReference type="Pfam" id="PF03484">
    <property type="entry name" value="B5"/>
    <property type="match status" value="1"/>
</dbReference>
<dbReference type="STRING" id="690850.Desaf_0808"/>
<evidence type="ECO:0000256" key="4">
    <source>
        <dbReference type="ARBA" id="ARBA00022490"/>
    </source>
</evidence>
<dbReference type="CDD" id="cd02796">
    <property type="entry name" value="tRNA_bind_bactPheRS"/>
    <property type="match status" value="1"/>
</dbReference>
<feature type="binding site" evidence="15">
    <location>
        <position position="466"/>
    </location>
    <ligand>
        <name>Mg(2+)</name>
        <dbReference type="ChEBI" id="CHEBI:18420"/>
        <note>shared with alpha subunit</note>
    </ligand>
</feature>
<comment type="cofactor">
    <cofactor evidence="15">
        <name>Mg(2+)</name>
        <dbReference type="ChEBI" id="CHEBI:18420"/>
    </cofactor>
    <text evidence="15">Binds 2 magnesium ions per tetramer.</text>
</comment>
<dbReference type="Proteomes" id="UP000007844">
    <property type="component" value="Chromosome"/>
</dbReference>
<feature type="binding site" evidence="15">
    <location>
        <position position="465"/>
    </location>
    <ligand>
        <name>Mg(2+)</name>
        <dbReference type="ChEBI" id="CHEBI:18420"/>
        <note>shared with alpha subunit</note>
    </ligand>
</feature>
<dbReference type="SUPFAM" id="SSF50249">
    <property type="entry name" value="Nucleic acid-binding proteins"/>
    <property type="match status" value="1"/>
</dbReference>